<name>A0A2T3JE64_9GAMM</name>
<dbReference type="Pfam" id="PF10135">
    <property type="entry name" value="Rod-binding"/>
    <property type="match status" value="1"/>
</dbReference>
<dbReference type="InterPro" id="IPR019301">
    <property type="entry name" value="Flagellar_prot_FlgJ_N"/>
</dbReference>
<comment type="caution">
    <text evidence="3">The sequence shown here is derived from an EMBL/GenBank/DDBJ whole genome shotgun (WGS) entry which is preliminary data.</text>
</comment>
<evidence type="ECO:0000259" key="2">
    <source>
        <dbReference type="Pfam" id="PF10135"/>
    </source>
</evidence>
<dbReference type="AlphaFoldDB" id="A0A2T3JE64"/>
<evidence type="ECO:0000313" key="3">
    <source>
        <dbReference type="EMBL" id="PSU47180.1"/>
    </source>
</evidence>
<dbReference type="GO" id="GO:0044781">
    <property type="term" value="P:bacterial-type flagellum organization"/>
    <property type="evidence" value="ECO:0007669"/>
    <property type="project" value="UniProtKB-KW"/>
</dbReference>
<protein>
    <submittedName>
        <fullName evidence="3">Flagellar protein</fullName>
    </submittedName>
</protein>
<keyword evidence="3" id="KW-0969">Cilium</keyword>
<reference evidence="3 4" key="1">
    <citation type="submission" date="2018-01" db="EMBL/GenBank/DDBJ databases">
        <title>Whole genome sequencing of Histamine producing bacteria.</title>
        <authorList>
            <person name="Butler K."/>
        </authorList>
    </citation>
    <scope>NUCLEOTIDE SEQUENCE [LARGE SCALE GENOMIC DNA]</scope>
    <source>
        <strain evidence="3 4">JCM 12947</strain>
    </source>
</reference>
<dbReference type="OrthoDB" id="5767686at2"/>
<sequence length="174" mass="19756">MKIIDSESNPTLYNDLTSIQNIKANANKQEALEQAAGQFEAVFLQTVLKRMRQASDAMQDEEDGLFNSRQQKFYRSMHDSQIAVEMSHQQSVGIADMLIKQLGQHEAFKPQQQLVAVNLQGEALLSDAHLPSTAVSPVFNETDRPYSKVSQPHWWRDSTPLSLQLNNHFDDEEL</sequence>
<dbReference type="Proteomes" id="UP000240987">
    <property type="component" value="Unassembled WGS sequence"/>
</dbReference>
<proteinExistence type="predicted"/>
<feature type="domain" description="Flagellar protein FlgJ N-terminal" evidence="2">
    <location>
        <begin position="49"/>
        <end position="101"/>
    </location>
</feature>
<gene>
    <name evidence="3" type="ORF">C9J12_15740</name>
</gene>
<keyword evidence="4" id="KW-1185">Reference proteome</keyword>
<keyword evidence="3" id="KW-0282">Flagellum</keyword>
<dbReference type="EMBL" id="PYMJ01000016">
    <property type="protein sequence ID" value="PSU47180.1"/>
    <property type="molecule type" value="Genomic_DNA"/>
</dbReference>
<evidence type="ECO:0000313" key="4">
    <source>
        <dbReference type="Proteomes" id="UP000240987"/>
    </source>
</evidence>
<dbReference type="RefSeq" id="WP_107243588.1">
    <property type="nucleotide sequence ID" value="NZ_PYMJ01000016.1"/>
</dbReference>
<keyword evidence="1" id="KW-1005">Bacterial flagellum biogenesis</keyword>
<keyword evidence="3" id="KW-0966">Cell projection</keyword>
<organism evidence="3 4">
    <name type="scientific">Photobacterium frigidiphilum</name>
    <dbReference type="NCBI Taxonomy" id="264736"/>
    <lineage>
        <taxon>Bacteria</taxon>
        <taxon>Pseudomonadati</taxon>
        <taxon>Pseudomonadota</taxon>
        <taxon>Gammaproteobacteria</taxon>
        <taxon>Vibrionales</taxon>
        <taxon>Vibrionaceae</taxon>
        <taxon>Photobacterium</taxon>
    </lineage>
</organism>
<evidence type="ECO:0000256" key="1">
    <source>
        <dbReference type="ARBA" id="ARBA00022795"/>
    </source>
</evidence>
<accession>A0A2T3JE64</accession>